<dbReference type="SUPFAM" id="SSF48371">
    <property type="entry name" value="ARM repeat"/>
    <property type="match status" value="1"/>
</dbReference>
<reference evidence="3 4" key="2">
    <citation type="submission" date="2025-04" db="UniProtKB">
        <authorList>
            <consortium name="RefSeq"/>
        </authorList>
    </citation>
    <scope>IDENTIFICATION</scope>
    <source>
        <tissue evidence="3 4">Leaf</tissue>
    </source>
</reference>
<dbReference type="OrthoDB" id="18975at2759"/>
<dbReference type="GeneID" id="116204715"/>
<dbReference type="PANTHER" id="PTHR36337:SF1">
    <property type="entry name" value="OBSCURIN-LIKE PROTEIN"/>
    <property type="match status" value="1"/>
</dbReference>
<proteinExistence type="predicted"/>
<dbReference type="AlphaFoldDB" id="A0A6P8DM43"/>
<dbReference type="RefSeq" id="XP_031392823.1">
    <property type="nucleotide sequence ID" value="XM_031536963.1"/>
</dbReference>
<evidence type="ECO:0000313" key="4">
    <source>
        <dbReference type="RefSeq" id="XP_031392824.1"/>
    </source>
</evidence>
<dbReference type="PANTHER" id="PTHR36337">
    <property type="entry name" value="OBSCURIN-LIKE PROTEIN"/>
    <property type="match status" value="1"/>
</dbReference>
<protein>
    <submittedName>
        <fullName evidence="3 4">Uncharacterized protein LOC116204715</fullName>
    </submittedName>
</protein>
<dbReference type="RefSeq" id="XP_031392824.1">
    <property type="nucleotide sequence ID" value="XM_031536964.1"/>
</dbReference>
<keyword evidence="2" id="KW-1185">Reference proteome</keyword>
<sequence length="813" mass="89633">MAKQPNIVFLEEWLRTSSGAAAKNPSPSSAREIIQAWSDLRDSLRHQSFSSRHLHSLKVLLSSQSALHVADPQAKLLISLLSSPGLSLPRESSPLLLRLLYIWVRKSFRPSTAILDSAVEVVVSGALCDCRADPLLFAEAVLLLGAFSFAPAVSQKSKVASLECLVKVLYEQCPYPLTVSAEIIIPNVLAGVGYALSSPISVNDGKILDFLFGVWGNEGEPCASVPHGLMVLHLIEWVVSGYISVRSSERVGLFSRRTLEAPDVKFVPFAVLMGAGGVLRACGRIAPSGSGLELLSQLRVSAENRIESISMELISRTENFTIVPADGDRLLLLCLSIALARSGFISPRSPILLCLASALLVEIFPLRRLYPKVLEHSLSSSTLSVHNEVKEHLDSVLLMEAGAITGIFCDQYVAAEEENRSTVESLVWNYCRDIYLGHRPVALVLCSRNDGLLADLEKIAEPAFLMVAVFALAVTKQKLNTKYSQEAQREVSLRILVAFSCVEYFRRMRLSEYMDTIRGVVGCIQETEYACISFVESIPSYLDLTKGQECSLSQGMEYNWSIDGVQTARILFYLRVIPTFIERLPSNVFRDSVAPTMFLYMGHPNAKVARASHSLFAAFLSSGKDSFEDEQASLKEQFSYYYVQRSLEGFPDITPFEGLASGVGALVRHLPAGSAAIFYCIHSLAEKTNALCRVVLSRQESDAWKSLQGENEPCKKILDLLLRLLSLVDIQVLPDLMKLVAKMIVQLPKDAQDMFLNDLYSQVADSDDVTRKPTLVSWLQSLSYLCSQNSSRTTEPMPSSSSSSLTDPLYARL</sequence>
<gene>
    <name evidence="3 4" type="primary">LOC116204715</name>
</gene>
<evidence type="ECO:0000256" key="1">
    <source>
        <dbReference type="SAM" id="MobiDB-lite"/>
    </source>
</evidence>
<accession>A0A6P8DM43</accession>
<name>A0A6P8DM43_PUNGR</name>
<dbReference type="Proteomes" id="UP000515151">
    <property type="component" value="Chromosome 4"/>
</dbReference>
<reference evidence="2" key="1">
    <citation type="journal article" date="2020" name="Plant Biotechnol. J.">
        <title>The pomegranate (Punica granatum L.) draft genome dissects genetic divergence between soft- and hard-seeded cultivars.</title>
        <authorList>
            <person name="Luo X."/>
            <person name="Li H."/>
            <person name="Wu Z."/>
            <person name="Yao W."/>
            <person name="Zhao P."/>
            <person name="Cao D."/>
            <person name="Yu H."/>
            <person name="Li K."/>
            <person name="Poudel K."/>
            <person name="Zhao D."/>
            <person name="Zhang F."/>
            <person name="Xia X."/>
            <person name="Chen L."/>
            <person name="Wang Q."/>
            <person name="Jing D."/>
            <person name="Cao S."/>
        </authorList>
    </citation>
    <scope>NUCLEOTIDE SEQUENCE [LARGE SCALE GENOMIC DNA]</scope>
</reference>
<organism evidence="2 3">
    <name type="scientific">Punica granatum</name>
    <name type="common">Pomegranate</name>
    <dbReference type="NCBI Taxonomy" id="22663"/>
    <lineage>
        <taxon>Eukaryota</taxon>
        <taxon>Viridiplantae</taxon>
        <taxon>Streptophyta</taxon>
        <taxon>Embryophyta</taxon>
        <taxon>Tracheophyta</taxon>
        <taxon>Spermatophyta</taxon>
        <taxon>Magnoliopsida</taxon>
        <taxon>eudicotyledons</taxon>
        <taxon>Gunneridae</taxon>
        <taxon>Pentapetalae</taxon>
        <taxon>rosids</taxon>
        <taxon>malvids</taxon>
        <taxon>Myrtales</taxon>
        <taxon>Lythraceae</taxon>
        <taxon>Punica</taxon>
    </lineage>
</organism>
<evidence type="ECO:0000313" key="2">
    <source>
        <dbReference type="Proteomes" id="UP000515151"/>
    </source>
</evidence>
<evidence type="ECO:0000313" key="3">
    <source>
        <dbReference type="RefSeq" id="XP_031392823.1"/>
    </source>
</evidence>
<feature type="region of interest" description="Disordered" evidence="1">
    <location>
        <begin position="790"/>
        <end position="813"/>
    </location>
</feature>
<dbReference type="InterPro" id="IPR016024">
    <property type="entry name" value="ARM-type_fold"/>
</dbReference>